<evidence type="ECO:0000256" key="1">
    <source>
        <dbReference type="SAM" id="Phobius"/>
    </source>
</evidence>
<sequence length="78" mass="8552">MQEEAQTEGVVKIEAAVKGRLPFAAALVAVLAVLAVYMLIAWLIYALAVHLWPVFIALVLLAAWWISRRPGDGLPTLR</sequence>
<name>A0A348FW20_9HYPH</name>
<dbReference type="EMBL" id="AP018907">
    <property type="protein sequence ID" value="BBF91503.1"/>
    <property type="molecule type" value="Genomic_DNA"/>
</dbReference>
<keyword evidence="1" id="KW-0472">Membrane</keyword>
<protein>
    <submittedName>
        <fullName evidence="2">Uncharacterized protein</fullName>
    </submittedName>
</protein>
<accession>A0A348FW20</accession>
<dbReference type="OrthoDB" id="9915069at2"/>
<feature type="transmembrane region" description="Helical" evidence="1">
    <location>
        <begin position="21"/>
        <end position="45"/>
    </location>
</feature>
<feature type="transmembrane region" description="Helical" evidence="1">
    <location>
        <begin position="51"/>
        <end position="67"/>
    </location>
</feature>
<keyword evidence="1" id="KW-1133">Transmembrane helix</keyword>
<dbReference type="Proteomes" id="UP000266934">
    <property type="component" value="Chromosome"/>
</dbReference>
<evidence type="ECO:0000313" key="2">
    <source>
        <dbReference type="EMBL" id="BBF91503.1"/>
    </source>
</evidence>
<dbReference type="KEGG" id="blag:BLTE_01880"/>
<keyword evidence="1" id="KW-0812">Transmembrane</keyword>
<dbReference type="AlphaFoldDB" id="A0A348FW20"/>
<gene>
    <name evidence="2" type="ORF">BLTE_01880</name>
</gene>
<evidence type="ECO:0000313" key="3">
    <source>
        <dbReference type="Proteomes" id="UP000266934"/>
    </source>
</evidence>
<proteinExistence type="predicted"/>
<reference evidence="2 3" key="1">
    <citation type="submission" date="2018-08" db="EMBL/GenBank/DDBJ databases">
        <title>Complete genome sequencing of Blastochloris tepida GI.</title>
        <authorList>
            <person name="Tsukatani Y."/>
            <person name="Mori H."/>
        </authorList>
    </citation>
    <scope>NUCLEOTIDE SEQUENCE [LARGE SCALE GENOMIC DNA]</scope>
    <source>
        <strain evidence="2 3">GI</strain>
    </source>
</reference>
<keyword evidence="3" id="KW-1185">Reference proteome</keyword>
<organism evidence="2 3">
    <name type="scientific">Blastochloris tepida</name>
    <dbReference type="NCBI Taxonomy" id="2233851"/>
    <lineage>
        <taxon>Bacteria</taxon>
        <taxon>Pseudomonadati</taxon>
        <taxon>Pseudomonadota</taxon>
        <taxon>Alphaproteobacteria</taxon>
        <taxon>Hyphomicrobiales</taxon>
        <taxon>Blastochloridaceae</taxon>
        <taxon>Blastochloris</taxon>
    </lineage>
</organism>
<dbReference type="RefSeq" id="WP_126396766.1">
    <property type="nucleotide sequence ID" value="NZ_AP018907.1"/>
</dbReference>